<comment type="function">
    <text evidence="10">E3 ubiquitin-protein ligase that mediates ubiquitination and subsequent proteasomal degradation of target proteins. E3 ubiquitin ligases accept ubiquitin from an E2 ubiquitin-conjugating enzyme in the form of a thioester and then directly transfers the ubiquitin to targeted substrates. It probably triggers the ubiquitin-mediated degradation of different substrates.</text>
</comment>
<keyword evidence="15" id="KW-1185">Reference proteome</keyword>
<keyword evidence="6" id="KW-0479">Metal-binding</keyword>
<accession>A0A2U1LEA9</accession>
<evidence type="ECO:0000256" key="2">
    <source>
        <dbReference type="ARBA" id="ARBA00004906"/>
    </source>
</evidence>
<evidence type="ECO:0000256" key="10">
    <source>
        <dbReference type="ARBA" id="ARBA00024004"/>
    </source>
</evidence>
<evidence type="ECO:0000256" key="7">
    <source>
        <dbReference type="ARBA" id="ARBA00022771"/>
    </source>
</evidence>
<feature type="compositionally biased region" description="Polar residues" evidence="12">
    <location>
        <begin position="23"/>
        <end position="33"/>
    </location>
</feature>
<feature type="region of interest" description="Disordered" evidence="12">
    <location>
        <begin position="1"/>
        <end position="33"/>
    </location>
</feature>
<evidence type="ECO:0000256" key="4">
    <source>
        <dbReference type="ARBA" id="ARBA00012483"/>
    </source>
</evidence>
<evidence type="ECO:0000256" key="1">
    <source>
        <dbReference type="ARBA" id="ARBA00000900"/>
    </source>
</evidence>
<comment type="pathway">
    <text evidence="2">Protein modification; protein ubiquitination.</text>
</comment>
<dbReference type="SUPFAM" id="SSF57850">
    <property type="entry name" value="RING/U-box"/>
    <property type="match status" value="1"/>
</dbReference>
<keyword evidence="14" id="KW-0032">Aminotransferase</keyword>
<dbReference type="EMBL" id="PKPP01009865">
    <property type="protein sequence ID" value="PWA47322.1"/>
    <property type="molecule type" value="Genomic_DNA"/>
</dbReference>
<proteinExistence type="inferred from homology"/>
<evidence type="ECO:0000256" key="3">
    <source>
        <dbReference type="ARBA" id="ARBA00009119"/>
    </source>
</evidence>
<dbReference type="PANTHER" id="PTHR46632:SF16">
    <property type="entry name" value="E3 UBIQUITIN-PROTEIN LIGASE SINA-LIKE 10"/>
    <property type="match status" value="1"/>
</dbReference>
<dbReference type="OrthoDB" id="4788989at2759"/>
<dbReference type="STRING" id="35608.A0A2U1LEA9"/>
<evidence type="ECO:0000256" key="11">
    <source>
        <dbReference type="PROSITE-ProRule" id="PRU00455"/>
    </source>
</evidence>
<dbReference type="Proteomes" id="UP000245207">
    <property type="component" value="Unassembled WGS sequence"/>
</dbReference>
<comment type="similarity">
    <text evidence="3">Belongs to the SINA (Seven in absentia) family.</text>
</comment>
<name>A0A2U1LEA9_ARTAN</name>
<evidence type="ECO:0000259" key="13">
    <source>
        <dbReference type="PROSITE" id="PS51081"/>
    </source>
</evidence>
<dbReference type="InterPro" id="IPR049548">
    <property type="entry name" value="Sina-like_RING"/>
</dbReference>
<dbReference type="GO" id="GO:0016567">
    <property type="term" value="P:protein ubiquitination"/>
    <property type="evidence" value="ECO:0007669"/>
    <property type="project" value="UniProtKB-UniPathway"/>
</dbReference>
<dbReference type="GO" id="GO:0061630">
    <property type="term" value="F:ubiquitin protein ligase activity"/>
    <property type="evidence" value="ECO:0007669"/>
    <property type="project" value="UniProtKB-EC"/>
</dbReference>
<dbReference type="GO" id="GO:0008270">
    <property type="term" value="F:zinc ion binding"/>
    <property type="evidence" value="ECO:0007669"/>
    <property type="project" value="UniProtKB-KW"/>
</dbReference>
<dbReference type="Gene3D" id="3.30.40.10">
    <property type="entry name" value="Zinc/RING finger domain, C3HC4 (zinc finger)"/>
    <property type="match status" value="1"/>
</dbReference>
<evidence type="ECO:0000256" key="12">
    <source>
        <dbReference type="SAM" id="MobiDB-lite"/>
    </source>
</evidence>
<evidence type="ECO:0000256" key="6">
    <source>
        <dbReference type="ARBA" id="ARBA00022723"/>
    </source>
</evidence>
<dbReference type="CDD" id="cd16571">
    <property type="entry name" value="RING-HC_SIAHs"/>
    <property type="match status" value="1"/>
</dbReference>
<keyword evidence="5 14" id="KW-0808">Transferase</keyword>
<evidence type="ECO:0000256" key="8">
    <source>
        <dbReference type="ARBA" id="ARBA00022786"/>
    </source>
</evidence>
<feature type="domain" description="SIAH-type" evidence="13">
    <location>
        <begin position="108"/>
        <end position="166"/>
    </location>
</feature>
<keyword evidence="7 11" id="KW-0863">Zinc-finger</keyword>
<organism evidence="14 15">
    <name type="scientific">Artemisia annua</name>
    <name type="common">Sweet wormwood</name>
    <dbReference type="NCBI Taxonomy" id="35608"/>
    <lineage>
        <taxon>Eukaryota</taxon>
        <taxon>Viridiplantae</taxon>
        <taxon>Streptophyta</taxon>
        <taxon>Embryophyta</taxon>
        <taxon>Tracheophyta</taxon>
        <taxon>Spermatophyta</taxon>
        <taxon>Magnoliopsida</taxon>
        <taxon>eudicotyledons</taxon>
        <taxon>Gunneridae</taxon>
        <taxon>Pentapetalae</taxon>
        <taxon>asterids</taxon>
        <taxon>campanulids</taxon>
        <taxon>Asterales</taxon>
        <taxon>Asteraceae</taxon>
        <taxon>Asteroideae</taxon>
        <taxon>Anthemideae</taxon>
        <taxon>Artemisiinae</taxon>
        <taxon>Artemisia</taxon>
    </lineage>
</organism>
<dbReference type="InterPro" id="IPR044286">
    <property type="entry name" value="SINL_plant"/>
</dbReference>
<dbReference type="Pfam" id="PF21362">
    <property type="entry name" value="Sina_RING"/>
    <property type="match status" value="1"/>
</dbReference>
<comment type="caution">
    <text evidence="14">The sequence shown here is derived from an EMBL/GenBank/DDBJ whole genome shotgun (WGS) entry which is preliminary data.</text>
</comment>
<dbReference type="Pfam" id="PF21361">
    <property type="entry name" value="Sina_ZnF"/>
    <property type="match status" value="1"/>
</dbReference>
<dbReference type="InterPro" id="IPR013010">
    <property type="entry name" value="Znf_SIAH"/>
</dbReference>
<dbReference type="EC" id="2.3.2.27" evidence="4"/>
<sequence>MDRAKRQRVAEMMEQDDGYDSEAASTDCESSTRSSVNNASEAISVVLTDPKLLDCPICYNPLHGNIYQCDNGHIACSYCSMMVLRKCPTCKGKISFNRCRAMEKMIESVISECKNHIYGCKEKLIYNKKDEHENRCPNTPCYCPISWCKFINSSKNLSLHFSKSHASSATLFTFNTTFSFSVERTQRHVVLREQKEGFIFILKQNILRSGRTFSVDCIGPPMLVESVPEVHAMLENRLPKKKYLTIPVGSLVKNDRSSVQLCIKKSS</sequence>
<dbReference type="InterPro" id="IPR013083">
    <property type="entry name" value="Znf_RING/FYVE/PHD"/>
</dbReference>
<keyword evidence="8" id="KW-0833">Ubl conjugation pathway</keyword>
<gene>
    <name evidence="14" type="ORF">CTI12_AA500340</name>
</gene>
<evidence type="ECO:0000256" key="5">
    <source>
        <dbReference type="ARBA" id="ARBA00022679"/>
    </source>
</evidence>
<reference evidence="14 15" key="1">
    <citation type="journal article" date="2018" name="Mol. Plant">
        <title>The genome of Artemisia annua provides insight into the evolution of Asteraceae family and artemisinin biosynthesis.</title>
        <authorList>
            <person name="Shen Q."/>
            <person name="Zhang L."/>
            <person name="Liao Z."/>
            <person name="Wang S."/>
            <person name="Yan T."/>
            <person name="Shi P."/>
            <person name="Liu M."/>
            <person name="Fu X."/>
            <person name="Pan Q."/>
            <person name="Wang Y."/>
            <person name="Lv Z."/>
            <person name="Lu X."/>
            <person name="Zhang F."/>
            <person name="Jiang W."/>
            <person name="Ma Y."/>
            <person name="Chen M."/>
            <person name="Hao X."/>
            <person name="Li L."/>
            <person name="Tang Y."/>
            <person name="Lv G."/>
            <person name="Zhou Y."/>
            <person name="Sun X."/>
            <person name="Brodelius P.E."/>
            <person name="Rose J.K.C."/>
            <person name="Tang K."/>
        </authorList>
    </citation>
    <scope>NUCLEOTIDE SEQUENCE [LARGE SCALE GENOMIC DNA]</scope>
    <source>
        <strain evidence="15">cv. Huhao1</strain>
        <tissue evidence="14">Leaf</tissue>
    </source>
</reference>
<feature type="compositionally biased region" description="Basic and acidic residues" evidence="12">
    <location>
        <begin position="1"/>
        <end position="11"/>
    </location>
</feature>
<dbReference type="PROSITE" id="PS51081">
    <property type="entry name" value="ZF_SIAH"/>
    <property type="match status" value="1"/>
</dbReference>
<evidence type="ECO:0000313" key="15">
    <source>
        <dbReference type="Proteomes" id="UP000245207"/>
    </source>
</evidence>
<comment type="catalytic activity">
    <reaction evidence="1">
        <text>S-ubiquitinyl-[E2 ubiquitin-conjugating enzyme]-L-cysteine + [acceptor protein]-L-lysine = [E2 ubiquitin-conjugating enzyme]-L-cysteine + N(6)-ubiquitinyl-[acceptor protein]-L-lysine.</text>
        <dbReference type="EC" id="2.3.2.27"/>
    </reaction>
</comment>
<evidence type="ECO:0000313" key="14">
    <source>
        <dbReference type="EMBL" id="PWA47322.1"/>
    </source>
</evidence>
<protein>
    <recommendedName>
        <fullName evidence="4">RING-type E3 ubiquitin transferase</fullName>
        <ecNumber evidence="4">2.3.2.27</ecNumber>
    </recommendedName>
</protein>
<evidence type="ECO:0000256" key="9">
    <source>
        <dbReference type="ARBA" id="ARBA00022833"/>
    </source>
</evidence>
<keyword evidence="9" id="KW-0862">Zinc</keyword>
<dbReference type="UniPathway" id="UPA00143"/>
<dbReference type="AlphaFoldDB" id="A0A2U1LEA9"/>
<dbReference type="PANTHER" id="PTHR46632">
    <property type="entry name" value="E3 UBIQUITIN-PROTEIN LIGASE SINA-LIKE 4"/>
    <property type="match status" value="1"/>
</dbReference>
<dbReference type="SUPFAM" id="SSF49599">
    <property type="entry name" value="TRAF domain-like"/>
    <property type="match status" value="1"/>
</dbReference>
<dbReference type="GO" id="GO:0008483">
    <property type="term" value="F:transaminase activity"/>
    <property type="evidence" value="ECO:0007669"/>
    <property type="project" value="UniProtKB-KW"/>
</dbReference>